<keyword evidence="2" id="KW-1185">Reference proteome</keyword>
<dbReference type="GeneID" id="24608061"/>
<proteinExistence type="predicted"/>
<organism evidence="1 2">
    <name type="scientific">Bacillus phage Moonbeam</name>
    <dbReference type="NCBI Taxonomy" id="1540091"/>
    <lineage>
        <taxon>Viruses</taxon>
        <taxon>Duplodnaviria</taxon>
        <taxon>Heunggongvirae</taxon>
        <taxon>Uroviricota</taxon>
        <taxon>Caudoviricetes</taxon>
        <taxon>Herelleviridae</taxon>
        <taxon>Bastillevirinae</taxon>
        <taxon>Moonbeamvirus</taxon>
        <taxon>Moonbeamvirus moonbeam</taxon>
    </lineage>
</organism>
<sequence length="174" mass="19293">MAISTLRSHITAAIELQQKQASAYFVIGKTTAWTNETNPPEETEDVSTISEVIGYKKTSKFSLVRPIKQGETPIYPTVTYAGTTWVLIPVDKAYEEKARWVYAEAEINPEDFPTGNAYRQVGLHIGLTPKSGVTKPNLLPSDVSNPGELKIYENAVAQQRSAKTYVTEQFILVV</sequence>
<dbReference type="Proteomes" id="UP000030207">
    <property type="component" value="Segment"/>
</dbReference>
<evidence type="ECO:0008006" key="3">
    <source>
        <dbReference type="Google" id="ProtNLM"/>
    </source>
</evidence>
<dbReference type="KEGG" id="vg:24608061"/>
<dbReference type="EMBL" id="KM236246">
    <property type="protein sequence ID" value="AIW03484.1"/>
    <property type="molecule type" value="Genomic_DNA"/>
</dbReference>
<dbReference type="OrthoDB" id="9869at10239"/>
<protein>
    <recommendedName>
        <fullName evidence="3">Baseplate protein</fullName>
    </recommendedName>
</protein>
<evidence type="ECO:0000313" key="2">
    <source>
        <dbReference type="Proteomes" id="UP000030207"/>
    </source>
</evidence>
<accession>A0A0A0RPG1</accession>
<reference evidence="1 2" key="1">
    <citation type="submission" date="2014-07" db="EMBL/GenBank/DDBJ databases">
        <title>Complete Genome of Bacillus megaterium Myophage Moonbeam.</title>
        <authorList>
            <person name="Cadungog J.N."/>
            <person name="Khatemi B.E."/>
            <person name="Hernandez A.C."/>
            <person name="Everett G.F.K."/>
        </authorList>
    </citation>
    <scope>NUCLEOTIDE SEQUENCE [LARGE SCALE GENOMIC DNA]</scope>
</reference>
<gene>
    <name evidence="1" type="ORF">CPT_Moonbeam86</name>
</gene>
<dbReference type="Pfam" id="PF25691">
    <property type="entry name" value="BW3TFN"/>
    <property type="match status" value="1"/>
</dbReference>
<dbReference type="InterPro" id="IPR058040">
    <property type="entry name" value="BW3TFN"/>
</dbReference>
<dbReference type="RefSeq" id="YP_009151649.1">
    <property type="nucleotide sequence ID" value="NC_027374.1"/>
</dbReference>
<name>A0A0A0RPG1_9CAUD</name>
<evidence type="ECO:0000313" key="1">
    <source>
        <dbReference type="EMBL" id="AIW03484.1"/>
    </source>
</evidence>